<evidence type="ECO:0000313" key="2">
    <source>
        <dbReference type="EMBL" id="GKX45250.1"/>
    </source>
</evidence>
<dbReference type="Proteomes" id="UP001165145">
    <property type="component" value="Unassembled WGS sequence"/>
</dbReference>
<reference evidence="2" key="1">
    <citation type="submission" date="2022-06" db="EMBL/GenBank/DDBJ databases">
        <title>Draft genome sequences of Pectobacterium carotovorum subsp. carotovorum str. NBRC12380.</title>
        <authorList>
            <person name="Wakabayashi Y."/>
            <person name="Kojima K."/>
        </authorList>
    </citation>
    <scope>NUCLEOTIDE SEQUENCE</scope>
    <source>
        <strain evidence="2">NBRC 12380</strain>
    </source>
</reference>
<keyword evidence="1" id="KW-1133">Transmembrane helix</keyword>
<feature type="transmembrane region" description="Helical" evidence="1">
    <location>
        <begin position="12"/>
        <end position="35"/>
    </location>
</feature>
<keyword evidence="1" id="KW-0472">Membrane</keyword>
<dbReference type="EMBL" id="BRLF01000001">
    <property type="protein sequence ID" value="GKX45250.1"/>
    <property type="molecule type" value="Genomic_DNA"/>
</dbReference>
<proteinExistence type="predicted"/>
<sequence>MNLLAEYKDSITIIISAISLTIAITSMTISVRTAWKDRAILKINARLIKEPMYGKIQAIEVTVINIGRRITVLEGILCYYKNGKIRRPYTEDCVTLKEKDRKDFLIEYRNFIYDDEGEIYHLVDLTVLDIEGKEYQIPNSKDIVKNVCHDKK</sequence>
<evidence type="ECO:0000313" key="4">
    <source>
        <dbReference type="Proteomes" id="UP001058167"/>
    </source>
</evidence>
<dbReference type="EMBL" id="BSRL01000001">
    <property type="protein sequence ID" value="GLV67559.1"/>
    <property type="molecule type" value="Genomic_DNA"/>
</dbReference>
<evidence type="ECO:0000313" key="5">
    <source>
        <dbReference type="Proteomes" id="UP001165145"/>
    </source>
</evidence>
<dbReference type="RefSeq" id="WP_261865098.1">
    <property type="nucleotide sequence ID" value="NZ_BRLF01000001.1"/>
</dbReference>
<name>A0AAI9KXI2_PECCC</name>
<evidence type="ECO:0000256" key="1">
    <source>
        <dbReference type="SAM" id="Phobius"/>
    </source>
</evidence>
<keyword evidence="4" id="KW-1185">Reference proteome</keyword>
<accession>A0AAI9KXI2</accession>
<gene>
    <name evidence="3" type="ORF">Pcaca03_00030</name>
    <name evidence="2" type="ORF">SOASR016_00020</name>
</gene>
<protein>
    <submittedName>
        <fullName evidence="3">Uncharacterized protein</fullName>
    </submittedName>
</protein>
<keyword evidence="1" id="KW-0812">Transmembrane</keyword>
<evidence type="ECO:0000313" key="3">
    <source>
        <dbReference type="EMBL" id="GLV67559.1"/>
    </source>
</evidence>
<reference evidence="3" key="2">
    <citation type="submission" date="2023-02" db="EMBL/GenBank/DDBJ databases">
        <title>Pectobacterium carotovorum subsp. carotovorum NBRC 12380.</title>
        <authorList>
            <person name="Ichikawa N."/>
            <person name="Sato H."/>
            <person name="Tonouchi N."/>
        </authorList>
    </citation>
    <scope>NUCLEOTIDE SEQUENCE</scope>
    <source>
        <strain evidence="3">NBRC 12380</strain>
    </source>
</reference>
<dbReference type="Proteomes" id="UP001058167">
    <property type="component" value="Unassembled WGS sequence"/>
</dbReference>
<dbReference type="AlphaFoldDB" id="A0AAI9KXI2"/>
<organism evidence="3 5">
    <name type="scientific">Pectobacterium carotovorum subsp. carotovorum</name>
    <name type="common">Erwinia carotovora subsp. carotovora</name>
    <dbReference type="NCBI Taxonomy" id="555"/>
    <lineage>
        <taxon>Bacteria</taxon>
        <taxon>Pseudomonadati</taxon>
        <taxon>Pseudomonadota</taxon>
        <taxon>Gammaproteobacteria</taxon>
        <taxon>Enterobacterales</taxon>
        <taxon>Pectobacteriaceae</taxon>
        <taxon>Pectobacterium</taxon>
    </lineage>
</organism>
<comment type="caution">
    <text evidence="3">The sequence shown here is derived from an EMBL/GenBank/DDBJ whole genome shotgun (WGS) entry which is preliminary data.</text>
</comment>